<organism evidence="5 6">
    <name type="scientific">Amborella trichopoda</name>
    <dbReference type="NCBI Taxonomy" id="13333"/>
    <lineage>
        <taxon>Eukaryota</taxon>
        <taxon>Viridiplantae</taxon>
        <taxon>Streptophyta</taxon>
        <taxon>Embryophyta</taxon>
        <taxon>Tracheophyta</taxon>
        <taxon>Spermatophyta</taxon>
        <taxon>Magnoliopsida</taxon>
        <taxon>Amborellales</taxon>
        <taxon>Amborellaceae</taxon>
        <taxon>Amborella</taxon>
    </lineage>
</organism>
<gene>
    <name evidence="5" type="ORF">AMTR_s02144p00008500</name>
</gene>
<dbReference type="EMBL" id="KI395042">
    <property type="protein sequence ID" value="ERM99144.1"/>
    <property type="molecule type" value="Genomic_DNA"/>
</dbReference>
<dbReference type="Gramene" id="ERM99144">
    <property type="protein sequence ID" value="ERM99144"/>
    <property type="gene ID" value="AMTR_s02144p00008500"/>
</dbReference>
<feature type="domain" description="RFTS" evidence="4">
    <location>
        <begin position="3"/>
        <end position="58"/>
    </location>
</feature>
<evidence type="ECO:0000313" key="6">
    <source>
        <dbReference type="Proteomes" id="UP000017836"/>
    </source>
</evidence>
<feature type="region of interest" description="Disordered" evidence="3">
    <location>
        <begin position="129"/>
        <end position="157"/>
    </location>
</feature>
<proteinExistence type="predicted"/>
<evidence type="ECO:0000256" key="1">
    <source>
        <dbReference type="ARBA" id="ARBA00004123"/>
    </source>
</evidence>
<comment type="subcellular location">
    <subcellularLocation>
        <location evidence="1">Nucleus</location>
    </subcellularLocation>
</comment>
<keyword evidence="6" id="KW-1185">Reference proteome</keyword>
<keyword evidence="2" id="KW-0539">Nucleus</keyword>
<feature type="compositionally biased region" description="Polar residues" evidence="3">
    <location>
        <begin position="132"/>
        <end position="148"/>
    </location>
</feature>
<dbReference type="GO" id="GO:0005634">
    <property type="term" value="C:nucleus"/>
    <property type="evidence" value="ECO:0007669"/>
    <property type="project" value="UniProtKB-SubCell"/>
</dbReference>
<dbReference type="Proteomes" id="UP000017836">
    <property type="component" value="Unassembled WGS sequence"/>
</dbReference>
<dbReference type="InterPro" id="IPR022702">
    <property type="entry name" value="Cytosine_MeTrfase1_RFD"/>
</dbReference>
<protein>
    <recommendedName>
        <fullName evidence="4">RFTS domain-containing protein</fullName>
    </recommendedName>
</protein>
<evidence type="ECO:0000313" key="5">
    <source>
        <dbReference type="EMBL" id="ERM99144.1"/>
    </source>
</evidence>
<reference evidence="6" key="1">
    <citation type="journal article" date="2013" name="Science">
        <title>The Amborella genome and the evolution of flowering plants.</title>
        <authorList>
            <consortium name="Amborella Genome Project"/>
        </authorList>
    </citation>
    <scope>NUCLEOTIDE SEQUENCE [LARGE SCALE GENOMIC DNA]</scope>
</reference>
<accession>U5CUV6</accession>
<sequence length="217" mass="24412">MSEGTLAVWVSTGVADYLCVNPGIEYQSPYSFFYYKALLRIQASHELDQDPELEMETLSNCLATLLHEWLGCFGHDAVVILAIEAISEESKDQANEDVGCMEIVRFFQLIQDYNKENQGECLKSNHGRFMTEASSPSTSPSCKENSSQETDETQERNLNVKKALMDPWEVGEKNGARTLRGSVILDGKEAMQPTDDSESDEFYITSEIWPFNVANLK</sequence>
<evidence type="ECO:0000256" key="3">
    <source>
        <dbReference type="SAM" id="MobiDB-lite"/>
    </source>
</evidence>
<dbReference type="Pfam" id="PF12047">
    <property type="entry name" value="DNMT1-RFD"/>
    <property type="match status" value="1"/>
</dbReference>
<dbReference type="AlphaFoldDB" id="U5CUV6"/>
<evidence type="ECO:0000256" key="2">
    <source>
        <dbReference type="ARBA" id="ARBA00023242"/>
    </source>
</evidence>
<evidence type="ECO:0000259" key="4">
    <source>
        <dbReference type="Pfam" id="PF12047"/>
    </source>
</evidence>
<dbReference type="HOGENOM" id="CLU_110864_0_0_1"/>
<name>U5CUV6_AMBTC</name>